<feature type="region of interest" description="Disordered" evidence="1">
    <location>
        <begin position="1"/>
        <end position="23"/>
    </location>
</feature>
<organism evidence="2">
    <name type="scientific">Rhizophora mucronata</name>
    <name type="common">Asiatic mangrove</name>
    <dbReference type="NCBI Taxonomy" id="61149"/>
    <lineage>
        <taxon>Eukaryota</taxon>
        <taxon>Viridiplantae</taxon>
        <taxon>Streptophyta</taxon>
        <taxon>Embryophyta</taxon>
        <taxon>Tracheophyta</taxon>
        <taxon>Spermatophyta</taxon>
        <taxon>Magnoliopsida</taxon>
        <taxon>eudicotyledons</taxon>
        <taxon>Gunneridae</taxon>
        <taxon>Pentapetalae</taxon>
        <taxon>rosids</taxon>
        <taxon>fabids</taxon>
        <taxon>Malpighiales</taxon>
        <taxon>Rhizophoraceae</taxon>
        <taxon>Rhizophora</taxon>
    </lineage>
</organism>
<sequence length="23" mass="2591">MESNRADTSSDKYMGTSFIIHLS</sequence>
<dbReference type="EMBL" id="GGEC01086290">
    <property type="protein sequence ID" value="MBX66774.1"/>
    <property type="molecule type" value="Transcribed_RNA"/>
</dbReference>
<dbReference type="AlphaFoldDB" id="A0A2P2QIN9"/>
<evidence type="ECO:0000256" key="1">
    <source>
        <dbReference type="SAM" id="MobiDB-lite"/>
    </source>
</evidence>
<evidence type="ECO:0000313" key="2">
    <source>
        <dbReference type="EMBL" id="MBX66774.1"/>
    </source>
</evidence>
<protein>
    <submittedName>
        <fullName evidence="2">Uncharacterized protein</fullName>
    </submittedName>
</protein>
<feature type="compositionally biased region" description="Basic and acidic residues" evidence="1">
    <location>
        <begin position="1"/>
        <end position="10"/>
    </location>
</feature>
<accession>A0A2P2QIN9</accession>
<proteinExistence type="predicted"/>
<reference evidence="2" key="1">
    <citation type="submission" date="2018-02" db="EMBL/GenBank/DDBJ databases">
        <title>Rhizophora mucronata_Transcriptome.</title>
        <authorList>
            <person name="Meera S.P."/>
            <person name="Sreeshan A."/>
            <person name="Augustine A."/>
        </authorList>
    </citation>
    <scope>NUCLEOTIDE SEQUENCE</scope>
    <source>
        <tissue evidence="2">Leaf</tissue>
    </source>
</reference>
<name>A0A2P2QIN9_RHIMU</name>